<reference evidence="1 2" key="1">
    <citation type="submission" date="2019-09" db="EMBL/GenBank/DDBJ databases">
        <title>NBRP : Genome information of microbial organism related human and environment.</title>
        <authorList>
            <person name="Hattori M."/>
            <person name="Oshima K."/>
            <person name="Inaba H."/>
            <person name="Suda W."/>
            <person name="Sakamoto M."/>
            <person name="Iino T."/>
            <person name="Kitahara M."/>
            <person name="Oshida Y."/>
            <person name="Iida T."/>
            <person name="Kudo T."/>
            <person name="Itoh T."/>
            <person name="Ohkuma M."/>
        </authorList>
    </citation>
    <scope>NUCLEOTIDE SEQUENCE [LARGE SCALE GENOMIC DNA]</scope>
    <source>
        <strain evidence="1 2">Mie-1</strain>
    </source>
</reference>
<organism evidence="1 2">
    <name type="scientific">Iodidimonas gelatinilytica</name>
    <dbReference type="NCBI Taxonomy" id="1236966"/>
    <lineage>
        <taxon>Bacteria</taxon>
        <taxon>Pseudomonadati</taxon>
        <taxon>Pseudomonadota</taxon>
        <taxon>Alphaproteobacteria</taxon>
        <taxon>Iodidimonadales</taxon>
        <taxon>Iodidimonadaceae</taxon>
        <taxon>Iodidimonas</taxon>
    </lineage>
</organism>
<dbReference type="NCBIfam" id="NF041052">
    <property type="entry name" value="OsmC_like_Se"/>
    <property type="match status" value="1"/>
</dbReference>
<gene>
    <name evidence="1" type="ORF">JCM17845_22970</name>
</gene>
<keyword evidence="2" id="KW-1185">Reference proteome</keyword>
<comment type="caution">
    <text evidence="1">The sequence shown here is derived from an EMBL/GenBank/DDBJ whole genome shotgun (WGS) entry which is preliminary data.</text>
</comment>
<evidence type="ECO:0008006" key="3">
    <source>
        <dbReference type="Google" id="ProtNLM"/>
    </source>
</evidence>
<dbReference type="Gene3D" id="3.30.300.20">
    <property type="match status" value="2"/>
</dbReference>
<dbReference type="AlphaFoldDB" id="A0A5A7N1V3"/>
<sequence length="396" mass="42095">MTSIEASNLPLAFPATGIDDRFSGITPGKGQIAVRCLSRAMDGMQKQALVWDSLSKTVWSLACDEGPYLNGTDLAPFPLAHFNTGLAFSLYCEIEALAAARGVQLGEFTLTLDTLYSMEGSALKGTMTGGALSPVVDISAKTDQDRPALMDLVVAAIAGSPAFALMRDVFTSEFTLKHNGKALPLNRVKAVDGDSLARPGDSFDHIQRDMTVTAAEDIITKLDSAQSVFGVEGGAGSSLQSEQKRQLHIRGIAHRRADGLLENKVQLFKPIGSVFRFLGDSAPGLGGTGRAPSGLAYLSAGLAFCYMTQIGRFAHIMKQNLDHYSLVQDTAFSLPGASSGSMTPASAETVRTHVHIDSSEPDDAIQNLVDMGEQTCFLHAACRTALKAKIRINEPA</sequence>
<dbReference type="InterPro" id="IPR036102">
    <property type="entry name" value="OsmC/Ohrsf"/>
</dbReference>
<dbReference type="Pfam" id="PF02566">
    <property type="entry name" value="OsmC"/>
    <property type="match status" value="1"/>
</dbReference>
<dbReference type="RefSeq" id="WP_150002629.1">
    <property type="nucleotide sequence ID" value="NZ_BKCM01000012.1"/>
</dbReference>
<evidence type="ECO:0000313" key="2">
    <source>
        <dbReference type="Proteomes" id="UP000325187"/>
    </source>
</evidence>
<evidence type="ECO:0000313" key="1">
    <source>
        <dbReference type="EMBL" id="GER01674.1"/>
    </source>
</evidence>
<proteinExistence type="predicted"/>
<dbReference type="SUPFAM" id="SSF82784">
    <property type="entry name" value="OsmC-like"/>
    <property type="match status" value="2"/>
</dbReference>
<dbReference type="Proteomes" id="UP000325187">
    <property type="component" value="Unassembled WGS sequence"/>
</dbReference>
<protein>
    <recommendedName>
        <fullName evidence="3">OsmC family peroxiredoxin</fullName>
    </recommendedName>
</protein>
<name>A0A5A7N1V3_9PROT</name>
<accession>A0A5A7N1V3</accession>
<dbReference type="EMBL" id="BKCM01000012">
    <property type="protein sequence ID" value="GER01674.1"/>
    <property type="molecule type" value="Genomic_DNA"/>
</dbReference>
<dbReference type="InterPro" id="IPR015946">
    <property type="entry name" value="KH_dom-like_a/b"/>
</dbReference>
<dbReference type="InterPro" id="IPR003718">
    <property type="entry name" value="OsmC/Ohr_fam"/>
</dbReference>